<organism evidence="2 3">
    <name type="scientific">[Myrmecia] bisecta</name>
    <dbReference type="NCBI Taxonomy" id="41462"/>
    <lineage>
        <taxon>Eukaryota</taxon>
        <taxon>Viridiplantae</taxon>
        <taxon>Chlorophyta</taxon>
        <taxon>core chlorophytes</taxon>
        <taxon>Trebouxiophyceae</taxon>
        <taxon>Trebouxiales</taxon>
        <taxon>Trebouxiaceae</taxon>
        <taxon>Myrmecia</taxon>
    </lineage>
</organism>
<name>A0AAW1PDB3_9CHLO</name>
<dbReference type="AlphaFoldDB" id="A0AAW1PDB3"/>
<dbReference type="Proteomes" id="UP001489004">
    <property type="component" value="Unassembled WGS sequence"/>
</dbReference>
<keyword evidence="3" id="KW-1185">Reference proteome</keyword>
<sequence>MKAQASLQAGQYLLAEAAQKVVQKVAEAAPGSVDAPAWAIPVGAIVVTVALSASALLLKPGVEASEKMQARDKKKWNKYD</sequence>
<dbReference type="EMBL" id="JALJOR010000014">
    <property type="protein sequence ID" value="KAK9806097.1"/>
    <property type="molecule type" value="Genomic_DNA"/>
</dbReference>
<keyword evidence="1" id="KW-0472">Membrane</keyword>
<keyword evidence="1" id="KW-1133">Transmembrane helix</keyword>
<gene>
    <name evidence="2" type="ORF">WJX72_001278</name>
</gene>
<evidence type="ECO:0000256" key="1">
    <source>
        <dbReference type="SAM" id="Phobius"/>
    </source>
</evidence>
<comment type="caution">
    <text evidence="2">The sequence shown here is derived from an EMBL/GenBank/DDBJ whole genome shotgun (WGS) entry which is preliminary data.</text>
</comment>
<proteinExistence type="predicted"/>
<accession>A0AAW1PDB3</accession>
<evidence type="ECO:0000313" key="2">
    <source>
        <dbReference type="EMBL" id="KAK9806097.1"/>
    </source>
</evidence>
<protein>
    <submittedName>
        <fullName evidence="2">Uncharacterized protein</fullName>
    </submittedName>
</protein>
<feature type="transmembrane region" description="Helical" evidence="1">
    <location>
        <begin position="38"/>
        <end position="58"/>
    </location>
</feature>
<keyword evidence="1" id="KW-0812">Transmembrane</keyword>
<evidence type="ECO:0000313" key="3">
    <source>
        <dbReference type="Proteomes" id="UP001489004"/>
    </source>
</evidence>
<reference evidence="2 3" key="1">
    <citation type="journal article" date="2024" name="Nat. Commun.">
        <title>Phylogenomics reveals the evolutionary origins of lichenization in chlorophyte algae.</title>
        <authorList>
            <person name="Puginier C."/>
            <person name="Libourel C."/>
            <person name="Otte J."/>
            <person name="Skaloud P."/>
            <person name="Haon M."/>
            <person name="Grisel S."/>
            <person name="Petersen M."/>
            <person name="Berrin J.G."/>
            <person name="Delaux P.M."/>
            <person name="Dal Grande F."/>
            <person name="Keller J."/>
        </authorList>
    </citation>
    <scope>NUCLEOTIDE SEQUENCE [LARGE SCALE GENOMIC DNA]</scope>
    <source>
        <strain evidence="2 3">SAG 2043</strain>
    </source>
</reference>